<proteinExistence type="predicted"/>
<gene>
    <name evidence="1" type="ORF">UFOVP138_60</name>
</gene>
<dbReference type="Pfam" id="PF22755">
    <property type="entry name" value="E217_gp28"/>
    <property type="match status" value="1"/>
</dbReference>
<name>A0A6J5LKK8_9CAUD</name>
<dbReference type="EMBL" id="LR796256">
    <property type="protein sequence ID" value="CAB4132149.1"/>
    <property type="molecule type" value="Genomic_DNA"/>
</dbReference>
<organism evidence="1">
    <name type="scientific">uncultured Caudovirales phage</name>
    <dbReference type="NCBI Taxonomy" id="2100421"/>
    <lineage>
        <taxon>Viruses</taxon>
        <taxon>Duplodnaviria</taxon>
        <taxon>Heunggongvirae</taxon>
        <taxon>Uroviricota</taxon>
        <taxon>Caudoviricetes</taxon>
        <taxon>Peduoviridae</taxon>
        <taxon>Maltschvirus</taxon>
        <taxon>Maltschvirus maltsch</taxon>
    </lineage>
</organism>
<dbReference type="InterPro" id="IPR054441">
    <property type="entry name" value="Gp28-like"/>
</dbReference>
<evidence type="ECO:0000313" key="1">
    <source>
        <dbReference type="EMBL" id="CAB4132149.1"/>
    </source>
</evidence>
<sequence length="131" mass="14257">MTPASNVLSLALSVLGHTPVTYYAFTGKSLDSAGYERSTYAAGVEYPNGSVQPVDRKVYGQYGLDFEKRYITWFIPSLQVTDIDRDVSGDIIETLGKRYQLKGGSDWFGIDGWMSVMGEQIGAATGALNNA</sequence>
<reference evidence="1" key="1">
    <citation type="submission" date="2020-04" db="EMBL/GenBank/DDBJ databases">
        <authorList>
            <person name="Chiriac C."/>
            <person name="Salcher M."/>
            <person name="Ghai R."/>
            <person name="Kavagutti S V."/>
        </authorList>
    </citation>
    <scope>NUCLEOTIDE SEQUENCE</scope>
</reference>
<protein>
    <submittedName>
        <fullName evidence="1">Uncharacterized protein</fullName>
    </submittedName>
</protein>
<accession>A0A6J5LKK8</accession>